<evidence type="ECO:0000313" key="2">
    <source>
        <dbReference type="EMBL" id="KAF1943542.1"/>
    </source>
</evidence>
<feature type="region of interest" description="Disordered" evidence="1">
    <location>
        <begin position="108"/>
        <end position="171"/>
    </location>
</feature>
<proteinExistence type="predicted"/>
<reference evidence="2" key="1">
    <citation type="journal article" date="2020" name="Stud. Mycol.">
        <title>101 Dothideomycetes genomes: a test case for predicting lifestyles and emergence of pathogens.</title>
        <authorList>
            <person name="Haridas S."/>
            <person name="Albert R."/>
            <person name="Binder M."/>
            <person name="Bloem J."/>
            <person name="Labutti K."/>
            <person name="Salamov A."/>
            <person name="Andreopoulos B."/>
            <person name="Baker S."/>
            <person name="Barry K."/>
            <person name="Bills G."/>
            <person name="Bluhm B."/>
            <person name="Cannon C."/>
            <person name="Castanera R."/>
            <person name="Culley D."/>
            <person name="Daum C."/>
            <person name="Ezra D."/>
            <person name="Gonzalez J."/>
            <person name="Henrissat B."/>
            <person name="Kuo A."/>
            <person name="Liang C."/>
            <person name="Lipzen A."/>
            <person name="Lutzoni F."/>
            <person name="Magnuson J."/>
            <person name="Mondo S."/>
            <person name="Nolan M."/>
            <person name="Ohm R."/>
            <person name="Pangilinan J."/>
            <person name="Park H.-J."/>
            <person name="Ramirez L."/>
            <person name="Alfaro M."/>
            <person name="Sun H."/>
            <person name="Tritt A."/>
            <person name="Yoshinaga Y."/>
            <person name="Zwiers L.-H."/>
            <person name="Turgeon B."/>
            <person name="Goodwin S."/>
            <person name="Spatafora J."/>
            <person name="Crous P."/>
            <person name="Grigoriev I."/>
        </authorList>
    </citation>
    <scope>NUCLEOTIDE SEQUENCE</scope>
    <source>
        <strain evidence="2">CBS 161.51</strain>
    </source>
</reference>
<feature type="compositionally biased region" description="Basic and acidic residues" evidence="1">
    <location>
        <begin position="137"/>
        <end position="158"/>
    </location>
</feature>
<dbReference type="OrthoDB" id="3366546at2759"/>
<keyword evidence="3" id="KW-1185">Reference proteome</keyword>
<feature type="compositionally biased region" description="Acidic residues" evidence="1">
    <location>
        <begin position="299"/>
        <end position="325"/>
    </location>
</feature>
<dbReference type="PANTHER" id="PTHR23149:SF33">
    <property type="entry name" value="PROTEIN TMA23"/>
    <property type="match status" value="1"/>
</dbReference>
<accession>A0A6A5SV09</accession>
<protein>
    <recommendedName>
        <fullName evidence="4">G-patch domain-containing protein</fullName>
    </recommendedName>
</protein>
<sequence length="500" mass="55440">MNAEAYLRKQGWQGSGHSLDSTGRGIKKPLLISHKQDQLGLGKKKAAHTTDDQWWMRAFDQSLQNIGTGKESTLSQIRTKGINRGGLYGFFVKGEQIVGTIQDASAATTDASAPSSGASTPPTSASDIEAPAPAKNMSDKENKQNKRKRGNDVDSAKKENKKAKREEDTEQAAVAAKLARLKLKPSEKADYETRAAAKNQTLEQYILRRIQKKAGKPATEHIDPAPAPPLFFTDLEGDANLVKAAKAEKAARPLKYTPLPNGTCPLDPSIWEGRHFGSLPKKVQKAKLEYEESQRVAAEEDQESGDQESDDEESDDEDIDDEDQEPSVQLALVKIQAALEELTPLQREQAMSIAEKTMLAAPRFDYTPLPDGSCPPDPTIWAGHRIKRLPKPVCEARRKYMIEKRLSRKTKNQTENQKKLGGLTEGEEQLIRQRILGERGLDPKTATAMDIAFANEETNKRVQKKKGFEQKESRKHKDEKETKKAKKAAEKAARMGEAPK</sequence>
<dbReference type="EMBL" id="ML976024">
    <property type="protein sequence ID" value="KAF1943542.1"/>
    <property type="molecule type" value="Genomic_DNA"/>
</dbReference>
<feature type="region of interest" description="Disordered" evidence="1">
    <location>
        <begin position="453"/>
        <end position="500"/>
    </location>
</feature>
<evidence type="ECO:0008006" key="4">
    <source>
        <dbReference type="Google" id="ProtNLM"/>
    </source>
</evidence>
<dbReference type="AlphaFoldDB" id="A0A6A5SV09"/>
<organism evidence="2 3">
    <name type="scientific">Clathrospora elynae</name>
    <dbReference type="NCBI Taxonomy" id="706981"/>
    <lineage>
        <taxon>Eukaryota</taxon>
        <taxon>Fungi</taxon>
        <taxon>Dikarya</taxon>
        <taxon>Ascomycota</taxon>
        <taxon>Pezizomycotina</taxon>
        <taxon>Dothideomycetes</taxon>
        <taxon>Pleosporomycetidae</taxon>
        <taxon>Pleosporales</taxon>
        <taxon>Diademaceae</taxon>
        <taxon>Clathrospora</taxon>
    </lineage>
</organism>
<feature type="compositionally biased region" description="Low complexity" evidence="1">
    <location>
        <begin position="108"/>
        <end position="127"/>
    </location>
</feature>
<feature type="region of interest" description="Disordered" evidence="1">
    <location>
        <begin position="405"/>
        <end position="428"/>
    </location>
</feature>
<feature type="region of interest" description="Disordered" evidence="1">
    <location>
        <begin position="1"/>
        <end position="23"/>
    </location>
</feature>
<evidence type="ECO:0000256" key="1">
    <source>
        <dbReference type="SAM" id="MobiDB-lite"/>
    </source>
</evidence>
<feature type="region of interest" description="Disordered" evidence="1">
    <location>
        <begin position="290"/>
        <end position="328"/>
    </location>
</feature>
<dbReference type="PANTHER" id="PTHR23149">
    <property type="entry name" value="G PATCH DOMAIN CONTAINING PROTEIN"/>
    <property type="match status" value="1"/>
</dbReference>
<dbReference type="Proteomes" id="UP000800038">
    <property type="component" value="Unassembled WGS sequence"/>
</dbReference>
<name>A0A6A5SV09_9PLEO</name>
<evidence type="ECO:0000313" key="3">
    <source>
        <dbReference type="Proteomes" id="UP000800038"/>
    </source>
</evidence>
<gene>
    <name evidence="2" type="ORF">EJ02DRAFT_421182</name>
</gene>
<feature type="compositionally biased region" description="Basic and acidic residues" evidence="1">
    <location>
        <begin position="466"/>
        <end position="500"/>
    </location>
</feature>
<dbReference type="InterPro" id="IPR050656">
    <property type="entry name" value="PINX1"/>
</dbReference>